<proteinExistence type="predicted"/>
<comment type="caution">
    <text evidence="1">The sequence shown here is derived from an EMBL/GenBank/DDBJ whole genome shotgun (WGS) entry which is preliminary data.</text>
</comment>
<evidence type="ECO:0000313" key="1">
    <source>
        <dbReference type="EMBL" id="EBP4061147.1"/>
    </source>
</evidence>
<reference evidence="1" key="1">
    <citation type="submission" date="2018-07" db="EMBL/GenBank/DDBJ databases">
        <authorList>
            <consortium name="GenomeTrakr network: Whole genome sequencing for foodborne pathogen traceback"/>
        </authorList>
    </citation>
    <scope>NUCLEOTIDE SEQUENCE</scope>
    <source>
        <strain evidence="1">MDH-2013-00175</strain>
    </source>
</reference>
<protein>
    <submittedName>
        <fullName evidence="1">Uncharacterized protein</fullName>
    </submittedName>
</protein>
<name>A0A5U3G5R2_SALET</name>
<dbReference type="EMBL" id="AAGLQK010000083">
    <property type="protein sequence ID" value="EBP4061147.1"/>
    <property type="molecule type" value="Genomic_DNA"/>
</dbReference>
<gene>
    <name evidence="1" type="ORF">Z599_26265</name>
</gene>
<organism evidence="1">
    <name type="scientific">Salmonella enterica I</name>
    <dbReference type="NCBI Taxonomy" id="59201"/>
    <lineage>
        <taxon>Bacteria</taxon>
        <taxon>Pseudomonadati</taxon>
        <taxon>Pseudomonadota</taxon>
        <taxon>Gammaproteobacteria</taxon>
        <taxon>Enterobacterales</taxon>
        <taxon>Enterobacteriaceae</taxon>
        <taxon>Salmonella</taxon>
    </lineage>
</organism>
<accession>A0A5U3G5R2</accession>
<sequence>MNLTPTPAEVKRPMPKDAFMCRMPEFRSEYFDDLPAYILNTETMLSSINRKNRNVNNYNRAIGGI</sequence>
<dbReference type="AlphaFoldDB" id="A0A5U3G5R2"/>